<dbReference type="InParanoid" id="B2AVD6"/>
<proteinExistence type="predicted"/>
<reference evidence="4 6" key="1">
    <citation type="journal article" date="2008" name="Genome Biol.">
        <title>The genome sequence of the model ascomycete fungus Podospora anserina.</title>
        <authorList>
            <person name="Espagne E."/>
            <person name="Lespinet O."/>
            <person name="Malagnac F."/>
            <person name="Da Silva C."/>
            <person name="Jaillon O."/>
            <person name="Porcel B.M."/>
            <person name="Couloux A."/>
            <person name="Aury J.-M."/>
            <person name="Segurens B."/>
            <person name="Poulain J."/>
            <person name="Anthouard V."/>
            <person name="Grossetete S."/>
            <person name="Khalili H."/>
            <person name="Coppin E."/>
            <person name="Dequard-Chablat M."/>
            <person name="Picard M."/>
            <person name="Contamine V."/>
            <person name="Arnaise S."/>
            <person name="Bourdais A."/>
            <person name="Berteaux-Lecellier V."/>
            <person name="Gautheret D."/>
            <person name="de Vries R.P."/>
            <person name="Battaglia E."/>
            <person name="Coutinho P.M."/>
            <person name="Danchin E.G.J."/>
            <person name="Henrissat B."/>
            <person name="El Khoury R."/>
            <person name="Sainsard-Chanet A."/>
            <person name="Boivin A."/>
            <person name="Pinan-Lucarre B."/>
            <person name="Sellem C.H."/>
            <person name="Debuchy R."/>
            <person name="Wincker P."/>
            <person name="Weissenbach J."/>
            <person name="Silar P."/>
        </authorList>
    </citation>
    <scope>NUCLEOTIDE SEQUENCE [LARGE SCALE GENOMIC DNA]</scope>
    <source>
        <strain evidence="6">S / ATCC MYA-4624 / DSM 980 / FGSC 10383</strain>
        <strain evidence="4">S mat+</strain>
    </source>
</reference>
<evidence type="ECO:0000259" key="3">
    <source>
        <dbReference type="PROSITE" id="PS50103"/>
    </source>
</evidence>
<keyword evidence="2" id="KW-0472">Membrane</keyword>
<dbReference type="OrthoDB" id="2270193at2759"/>
<dbReference type="KEGG" id="pan:PODANSg4722"/>
<gene>
    <name evidence="4" type="ORF">PODANS_7_3310</name>
</gene>
<dbReference type="InterPro" id="IPR057683">
    <property type="entry name" value="DUF7923"/>
</dbReference>
<dbReference type="eggNOG" id="ENOG502S3N6">
    <property type="taxonomic scope" value="Eukaryota"/>
</dbReference>
<dbReference type="VEuPathDB" id="FungiDB:PODANS_7_3310"/>
<dbReference type="EMBL" id="CU633900">
    <property type="protein sequence ID" value="CAP68360.1"/>
    <property type="molecule type" value="Genomic_DNA"/>
</dbReference>
<dbReference type="PANTHER" id="PTHR37543:SF1">
    <property type="entry name" value="CCCH ZINC FINGER DNA BINDING PROTEIN (AFU_ORTHOLOGUE AFUA_5G12760)"/>
    <property type="match status" value="1"/>
</dbReference>
<dbReference type="Pfam" id="PF25543">
    <property type="entry name" value="zf-CCCH_tandem"/>
    <property type="match status" value="1"/>
</dbReference>
<protein>
    <submittedName>
        <fullName evidence="4">Podospora anserina S mat+ genomic DNA chromosome 7, supercontig 1</fullName>
    </submittedName>
</protein>
<keyword evidence="1" id="KW-0863">Zinc-finger</keyword>
<keyword evidence="1" id="KW-0479">Metal-binding</keyword>
<dbReference type="Proteomes" id="UP000001197">
    <property type="component" value="Chromosome 7"/>
</dbReference>
<dbReference type="PROSITE" id="PS50103">
    <property type="entry name" value="ZF_C3H1"/>
    <property type="match status" value="1"/>
</dbReference>
<feature type="domain" description="C3H1-type" evidence="3">
    <location>
        <begin position="385"/>
        <end position="416"/>
    </location>
</feature>
<accession>B2AVD6</accession>
<evidence type="ECO:0000256" key="2">
    <source>
        <dbReference type="SAM" id="Phobius"/>
    </source>
</evidence>
<dbReference type="PANTHER" id="PTHR37543">
    <property type="entry name" value="CCCH ZINC FINGER DNA BINDING PROTEIN (AFU_ORTHOLOGUE AFUA_5G12760)"/>
    <property type="match status" value="1"/>
</dbReference>
<keyword evidence="6" id="KW-1185">Reference proteome</keyword>
<dbReference type="RefSeq" id="XP_001907687.1">
    <property type="nucleotide sequence ID" value="XM_001907652.1"/>
</dbReference>
<dbReference type="InterPro" id="IPR057654">
    <property type="entry name" value="Znf-CCCH_tandem"/>
</dbReference>
<evidence type="ECO:0000313" key="6">
    <source>
        <dbReference type="Proteomes" id="UP000001197"/>
    </source>
</evidence>
<dbReference type="InterPro" id="IPR000571">
    <property type="entry name" value="Znf_CCCH"/>
</dbReference>
<evidence type="ECO:0000256" key="1">
    <source>
        <dbReference type="PROSITE-ProRule" id="PRU00723"/>
    </source>
</evidence>
<keyword evidence="2" id="KW-1133">Transmembrane helix</keyword>
<evidence type="ECO:0000313" key="4">
    <source>
        <dbReference type="EMBL" id="CAP68360.1"/>
    </source>
</evidence>
<feature type="zinc finger region" description="C3H1-type" evidence="1">
    <location>
        <begin position="385"/>
        <end position="416"/>
    </location>
</feature>
<reference evidence="6" key="3">
    <citation type="journal article" date="2014" name="Genetics">
        <title>Maintaining two mating types: Structure of the mating type locus and its role in heterokaryosis in Podospora anserina.</title>
        <authorList>
            <person name="Grognet P."/>
            <person name="Bidard F."/>
            <person name="Kuchly C."/>
            <person name="Tong L.C.H."/>
            <person name="Coppin E."/>
            <person name="Benkhali J.A."/>
            <person name="Couloux A."/>
            <person name="Wincker P."/>
            <person name="Debuchy R."/>
            <person name="Silar P."/>
        </authorList>
    </citation>
    <scope>GENOME REANNOTATION</scope>
    <source>
        <strain evidence="6">S / ATCC MYA-4624 / DSM 980 / FGSC 10383</strain>
    </source>
</reference>
<name>B2AVD6_PODAN</name>
<keyword evidence="2" id="KW-0812">Transmembrane</keyword>
<sequence length="531" mass="59281">MNNRNVYHTYDPAVDGDETDGFVTAYREWEESAHRHNAISQDFAKQFQTLWQKCHELETECLEQKKTVKLWQQEGRKMERELNYYKSAAENAGFAFVIIDGDGAVFDEELIALGEEGGKKAAHELHKHLREYMQEECELHNLDNIFVHVVLNAQGLSSALVQSGTLPTGDYAAVTKFGRGFCRAQPLFSFTDVGGGKEQADHKVRKLFEMMEKNIQCKFLALAGCHDNGYATFLESYRNNPKIRLLETTPAAADFRNCHFDRFSIPTVFRSEAVPSKPGSSRPVTNKLATVTTQAMMNSPSPKPPSPALTTAFRPKPAEAISNGGNSYAAIGKAAPSQTFSIVPSKKKNTQQAFILFNRDDERVDAPLPKADPLVVKRMEEQAKAIGANFCNRYHLSPNGTGCKAGDNCSYYHSETKLSKQEILALKHKTRKIVCNNGSICDDFSCNLGHHCQSPVGCYFGSECRFSKFHGMDIVSLLVSLGAIFVVAFLLTACRLRPLRSMRMAQERSSLTNRTSPPDRALLDYSIIYKV</sequence>
<dbReference type="EMBL" id="FO904942">
    <property type="protein sequence ID" value="CDP31831.1"/>
    <property type="molecule type" value="Genomic_DNA"/>
</dbReference>
<dbReference type="STRING" id="515849.B2AVD6"/>
<evidence type="ECO:0000313" key="5">
    <source>
        <dbReference type="EMBL" id="CDP31831.1"/>
    </source>
</evidence>
<reference evidence="4" key="2">
    <citation type="submission" date="2008-07" db="EMBL/GenBank/DDBJ databases">
        <authorList>
            <person name="Genoscope - CEA"/>
        </authorList>
    </citation>
    <scope>NUCLEOTIDE SEQUENCE</scope>
    <source>
        <strain evidence="4">S mat+</strain>
    </source>
</reference>
<dbReference type="HOGENOM" id="CLU_031811_4_0_1"/>
<keyword evidence="1" id="KW-0862">Zinc</keyword>
<organism evidence="4">
    <name type="scientific">Podospora anserina (strain S / ATCC MYA-4624 / DSM 980 / FGSC 10383)</name>
    <name type="common">Pleurage anserina</name>
    <dbReference type="NCBI Taxonomy" id="515849"/>
    <lineage>
        <taxon>Eukaryota</taxon>
        <taxon>Fungi</taxon>
        <taxon>Dikarya</taxon>
        <taxon>Ascomycota</taxon>
        <taxon>Pezizomycotina</taxon>
        <taxon>Sordariomycetes</taxon>
        <taxon>Sordariomycetidae</taxon>
        <taxon>Sordariales</taxon>
        <taxon>Podosporaceae</taxon>
        <taxon>Podospora</taxon>
        <taxon>Podospora anserina</taxon>
    </lineage>
</organism>
<feature type="transmembrane region" description="Helical" evidence="2">
    <location>
        <begin position="474"/>
        <end position="494"/>
    </location>
</feature>
<dbReference type="AlphaFoldDB" id="B2AVD6"/>
<reference evidence="5" key="4">
    <citation type="submission" date="2014-09" db="EMBL/GenBank/DDBJ databases">
        <title>Maintaining two mating types: Structure of the mating type locus and its role in heterokaryosis in Podospora anserina.</title>
        <authorList>
            <person name="Grognet P."/>
            <person name="Bidard F."/>
            <person name="Kuchly C."/>
            <person name="Chan Ho Tong L."/>
            <person name="Coppin E."/>
            <person name="Ait Benkhali J."/>
            <person name="Couloux A."/>
            <person name="Wincker P."/>
            <person name="Debuchy R."/>
            <person name="Silar P."/>
        </authorList>
    </citation>
    <scope>NUCLEOTIDE SEQUENCE</scope>
</reference>
<dbReference type="GeneID" id="6191978"/>
<dbReference type="Pfam" id="PF25540">
    <property type="entry name" value="DUF7923"/>
    <property type="match status" value="1"/>
</dbReference>
<dbReference type="GO" id="GO:0008270">
    <property type="term" value="F:zinc ion binding"/>
    <property type="evidence" value="ECO:0007669"/>
    <property type="project" value="UniProtKB-KW"/>
</dbReference>